<reference evidence="4" key="1">
    <citation type="submission" date="2016-06" db="UniProtKB">
        <authorList>
            <consortium name="WormBaseParasite"/>
        </authorList>
    </citation>
    <scope>IDENTIFICATION</scope>
</reference>
<dbReference type="WBParaSite" id="GPUH_0002055201-mRNA-1">
    <property type="protein sequence ID" value="GPUH_0002055201-mRNA-1"/>
    <property type="gene ID" value="GPUH_0002055201"/>
</dbReference>
<keyword evidence="1" id="KW-0732">Signal</keyword>
<reference evidence="2 3" key="2">
    <citation type="submission" date="2018-11" db="EMBL/GenBank/DDBJ databases">
        <authorList>
            <consortium name="Pathogen Informatics"/>
        </authorList>
    </citation>
    <scope>NUCLEOTIDE SEQUENCE [LARGE SCALE GENOMIC DNA]</scope>
</reference>
<evidence type="ECO:0000313" key="4">
    <source>
        <dbReference type="WBParaSite" id="GPUH_0002055201-mRNA-1"/>
    </source>
</evidence>
<proteinExistence type="predicted"/>
<evidence type="ECO:0000313" key="2">
    <source>
        <dbReference type="EMBL" id="VDN36246.1"/>
    </source>
</evidence>
<dbReference type="Proteomes" id="UP000271098">
    <property type="component" value="Unassembled WGS sequence"/>
</dbReference>
<gene>
    <name evidence="2" type="ORF">GPUH_LOCUS20527</name>
</gene>
<evidence type="ECO:0000256" key="1">
    <source>
        <dbReference type="SAM" id="SignalP"/>
    </source>
</evidence>
<name>A0A183EHT6_9BILA</name>
<dbReference type="AlphaFoldDB" id="A0A183EHT6"/>
<keyword evidence="3" id="KW-1185">Reference proteome</keyword>
<organism evidence="4">
    <name type="scientific">Gongylonema pulchrum</name>
    <dbReference type="NCBI Taxonomy" id="637853"/>
    <lineage>
        <taxon>Eukaryota</taxon>
        <taxon>Metazoa</taxon>
        <taxon>Ecdysozoa</taxon>
        <taxon>Nematoda</taxon>
        <taxon>Chromadorea</taxon>
        <taxon>Rhabditida</taxon>
        <taxon>Spirurina</taxon>
        <taxon>Spiruromorpha</taxon>
        <taxon>Spiruroidea</taxon>
        <taxon>Gongylonematidae</taxon>
        <taxon>Gongylonema</taxon>
    </lineage>
</organism>
<feature type="signal peptide" evidence="1">
    <location>
        <begin position="1"/>
        <end position="26"/>
    </location>
</feature>
<feature type="chain" id="PRO_5043139162" evidence="1">
    <location>
        <begin position="27"/>
        <end position="148"/>
    </location>
</feature>
<dbReference type="OrthoDB" id="5877744at2759"/>
<dbReference type="EMBL" id="UYRT01090610">
    <property type="protein sequence ID" value="VDN36246.1"/>
    <property type="molecule type" value="Genomic_DNA"/>
</dbReference>
<accession>A0A183EHT6</accession>
<protein>
    <submittedName>
        <fullName evidence="4">Conserved secreted protein</fullName>
    </submittedName>
</protein>
<sequence>MFHFTVATAAAAAVLCAISLVQHVQCSAEWFHREPSSEWDAGQYWGKDGSAWGSAGVAKGRAANAYEHGARGHDYSDKDHAGFVYGSKGAADGFSEFAKHAADEHFADALEAGQHALSGAEGHKKYSYFTRGSGPQGFYSKGYFGTNG</sequence>
<evidence type="ECO:0000313" key="3">
    <source>
        <dbReference type="Proteomes" id="UP000271098"/>
    </source>
</evidence>